<evidence type="ECO:0000313" key="2">
    <source>
        <dbReference type="EMBL" id="GAA0566975.1"/>
    </source>
</evidence>
<feature type="compositionally biased region" description="Pro residues" evidence="1">
    <location>
        <begin position="178"/>
        <end position="188"/>
    </location>
</feature>
<feature type="region of interest" description="Disordered" evidence="1">
    <location>
        <begin position="97"/>
        <end position="248"/>
    </location>
</feature>
<comment type="caution">
    <text evidence="2">The sequence shown here is derived from an EMBL/GenBank/DDBJ whole genome shotgun (WGS) entry which is preliminary data.</text>
</comment>
<gene>
    <name evidence="2" type="ORF">GCM10009416_01240</name>
</gene>
<keyword evidence="3" id="KW-1185">Reference proteome</keyword>
<name>A0ABN1EHW8_9PROT</name>
<dbReference type="EMBL" id="BAAAFZ010000002">
    <property type="protein sequence ID" value="GAA0566975.1"/>
    <property type="molecule type" value="Genomic_DNA"/>
</dbReference>
<evidence type="ECO:0000256" key="1">
    <source>
        <dbReference type="SAM" id="MobiDB-lite"/>
    </source>
</evidence>
<sequence length="248" mass="25931">MKPDLTGRQELIMRRKLGQGTALLVSVAALGGCSWVNPALTSEADAGFGAPFLLPWSDTRTVALADSYTVRRIRGAEGLPVDERLQVDPGNVWPAEEAPRATLANPDAALRGVPPWRPGEGRSPRDLPIDERPGGPLVQPRADAAPADRGPPPRRRGASSPPPPLLEQPEPDRVQVLPVPPGAYSPPPRRSDGQVVLTPGGPVVTGGGTDRIQSFTTPGGGGGVIHRDGNTTTVVPSGGLPQTFPTPR</sequence>
<dbReference type="PROSITE" id="PS51257">
    <property type="entry name" value="PROKAR_LIPOPROTEIN"/>
    <property type="match status" value="1"/>
</dbReference>
<proteinExistence type="predicted"/>
<reference evidence="2 3" key="1">
    <citation type="journal article" date="2019" name="Int. J. Syst. Evol. Microbiol.">
        <title>The Global Catalogue of Microorganisms (GCM) 10K type strain sequencing project: providing services to taxonomists for standard genome sequencing and annotation.</title>
        <authorList>
            <consortium name="The Broad Institute Genomics Platform"/>
            <consortium name="The Broad Institute Genome Sequencing Center for Infectious Disease"/>
            <person name="Wu L."/>
            <person name="Ma J."/>
        </authorList>
    </citation>
    <scope>NUCLEOTIDE SEQUENCE [LARGE SCALE GENOMIC DNA]</scope>
    <source>
        <strain evidence="2 3">JCM 9933</strain>
    </source>
</reference>
<feature type="compositionally biased region" description="Low complexity" evidence="1">
    <location>
        <begin position="193"/>
        <end position="202"/>
    </location>
</feature>
<feature type="compositionally biased region" description="Basic and acidic residues" evidence="1">
    <location>
        <begin position="119"/>
        <end position="133"/>
    </location>
</feature>
<accession>A0ABN1EHW8</accession>
<protein>
    <submittedName>
        <fullName evidence="2">Uncharacterized protein</fullName>
    </submittedName>
</protein>
<evidence type="ECO:0000313" key="3">
    <source>
        <dbReference type="Proteomes" id="UP001501588"/>
    </source>
</evidence>
<dbReference type="Proteomes" id="UP001501588">
    <property type="component" value="Unassembled WGS sequence"/>
</dbReference>
<organism evidence="2 3">
    <name type="scientific">Craurococcus roseus</name>
    <dbReference type="NCBI Taxonomy" id="77585"/>
    <lineage>
        <taxon>Bacteria</taxon>
        <taxon>Pseudomonadati</taxon>
        <taxon>Pseudomonadota</taxon>
        <taxon>Alphaproteobacteria</taxon>
        <taxon>Acetobacterales</taxon>
        <taxon>Acetobacteraceae</taxon>
        <taxon>Craurococcus</taxon>
    </lineage>
</organism>